<dbReference type="Proteomes" id="UP001204772">
    <property type="component" value="Unassembled WGS sequence"/>
</dbReference>
<accession>A0ABT1FX53</accession>
<evidence type="ECO:0008006" key="3">
    <source>
        <dbReference type="Google" id="ProtNLM"/>
    </source>
</evidence>
<name>A0ABT1FX53_9BACT</name>
<dbReference type="RefSeq" id="WP_253533165.1">
    <property type="nucleotide sequence ID" value="NZ_JAMZEL010000023.1"/>
</dbReference>
<sequence>MFRKYGFLLLNLSLLLSGCSHIRQRSSILSLDRTYIIKKNQTVYSTAESAQLKAKRLTVNTPGVLYERNDTLFVEFSVTKLPVSNGLNNTVDRSDSGTVFFTYPNDFSKSSFERTTPWFTYQFTSFDIDLFTIPFKYRFSQVGLPGQLVTNTNLGVYFGIRHDIGQYRKMFFQSFRRTELRSFSFGGGGFMSFNPVTLNDFYTNGKIAYEYEAMGYSYGLAGIIGYKALTVGLALGFENLADRNNPYWIYRQKPWLGVTIGLNLN</sequence>
<reference evidence="1 2" key="1">
    <citation type="submission" date="2022-06" db="EMBL/GenBank/DDBJ databases">
        <title>Runella sp. S5 genome sequencing.</title>
        <authorList>
            <person name="Park S."/>
        </authorList>
    </citation>
    <scope>NUCLEOTIDE SEQUENCE [LARGE SCALE GENOMIC DNA]</scope>
    <source>
        <strain evidence="1 2">S5</strain>
    </source>
</reference>
<dbReference type="PROSITE" id="PS51257">
    <property type="entry name" value="PROKAR_LIPOPROTEIN"/>
    <property type="match status" value="1"/>
</dbReference>
<evidence type="ECO:0000313" key="2">
    <source>
        <dbReference type="Proteomes" id="UP001204772"/>
    </source>
</evidence>
<dbReference type="EMBL" id="JAMZEL010000023">
    <property type="protein sequence ID" value="MCP1386352.1"/>
    <property type="molecule type" value="Genomic_DNA"/>
</dbReference>
<evidence type="ECO:0000313" key="1">
    <source>
        <dbReference type="EMBL" id="MCP1386352.1"/>
    </source>
</evidence>
<organism evidence="1 2">
    <name type="scientific">Runella salmonicolor</name>
    <dbReference type="NCBI Taxonomy" id="2950278"/>
    <lineage>
        <taxon>Bacteria</taxon>
        <taxon>Pseudomonadati</taxon>
        <taxon>Bacteroidota</taxon>
        <taxon>Cytophagia</taxon>
        <taxon>Cytophagales</taxon>
        <taxon>Spirosomataceae</taxon>
        <taxon>Runella</taxon>
    </lineage>
</organism>
<comment type="caution">
    <text evidence="1">The sequence shown here is derived from an EMBL/GenBank/DDBJ whole genome shotgun (WGS) entry which is preliminary data.</text>
</comment>
<keyword evidence="2" id="KW-1185">Reference proteome</keyword>
<proteinExistence type="predicted"/>
<gene>
    <name evidence="1" type="ORF">NCI00_28175</name>
</gene>
<protein>
    <recommendedName>
        <fullName evidence="3">Outer membrane protein beta-barrel domain-containing protein</fullName>
    </recommendedName>
</protein>